<evidence type="ECO:0000259" key="9">
    <source>
        <dbReference type="SMART" id="SM01070"/>
    </source>
</evidence>
<dbReference type="InterPro" id="IPR013855">
    <property type="entry name" value="Cdc37_N_dom"/>
</dbReference>
<evidence type="ECO:0000256" key="7">
    <source>
        <dbReference type="SAM" id="MobiDB-lite"/>
    </source>
</evidence>
<comment type="similarity">
    <text evidence="2 5">Belongs to the CDC37 family.</text>
</comment>
<dbReference type="FunFam" id="1.20.58.610:FF:000001">
    <property type="entry name" value="Hsp90 co-chaperone Cdc37-like 1"/>
    <property type="match status" value="1"/>
</dbReference>
<keyword evidence="4 5" id="KW-0143">Chaperone</keyword>
<feature type="coiled-coil region" evidence="6">
    <location>
        <begin position="257"/>
        <end position="284"/>
    </location>
</feature>
<dbReference type="SMART" id="SM01070">
    <property type="entry name" value="CDC37_M"/>
    <property type="match status" value="1"/>
</dbReference>
<evidence type="ECO:0000256" key="3">
    <source>
        <dbReference type="ARBA" id="ARBA00022490"/>
    </source>
</evidence>
<evidence type="ECO:0000256" key="1">
    <source>
        <dbReference type="ARBA" id="ARBA00004496"/>
    </source>
</evidence>
<dbReference type="SUPFAM" id="SSF101391">
    <property type="entry name" value="Hsp90 co-chaperone CDC37"/>
    <property type="match status" value="1"/>
</dbReference>
<comment type="subcellular location">
    <subcellularLocation>
        <location evidence="1 5">Cytoplasm</location>
    </subcellularLocation>
</comment>
<dbReference type="InterPro" id="IPR004918">
    <property type="entry name" value="Cdc37"/>
</dbReference>
<dbReference type="Proteomes" id="UP000694388">
    <property type="component" value="Unplaced"/>
</dbReference>
<protein>
    <recommendedName>
        <fullName evidence="5">Hsp90 co-chaperone Cdc37</fullName>
    </recommendedName>
    <alternativeName>
        <fullName evidence="5">Hsp90 chaperone protein kinase-targeting subunit</fullName>
    </alternativeName>
</protein>
<dbReference type="InterPro" id="IPR013873">
    <property type="entry name" value="Cdc37_C"/>
</dbReference>
<dbReference type="PANTHER" id="PTHR12800:SF4">
    <property type="entry name" value="HSP90 CO-CHAPERONE CDC37"/>
    <property type="match status" value="1"/>
</dbReference>
<dbReference type="GO" id="GO:0050821">
    <property type="term" value="P:protein stabilization"/>
    <property type="evidence" value="ECO:0007669"/>
    <property type="project" value="UniProtKB-UniRule"/>
</dbReference>
<dbReference type="Ensembl" id="ENSEBUT00000018053.1">
    <property type="protein sequence ID" value="ENSEBUP00000017477.1"/>
    <property type="gene ID" value="ENSEBUG00000010914.1"/>
</dbReference>
<evidence type="ECO:0000256" key="5">
    <source>
        <dbReference type="RuleBase" id="RU369110"/>
    </source>
</evidence>
<sequence length="378" mass="44611">MVDYSMWDHIEVSDDEDDTHPNIDTPSLFRWRHQARVERMEEDQRDRMELDKGKKELQKKKDEILSRMNKLKVSGENLDQGKVVEDLEELEKEEREYRAKERELEKREKNRAWNVDTLSHVGFDKSVINVRKAEEKSEESEEEKEKRQQVFVDKYEKEIKNFGMLSRWEDSQSYLAEHPHLVCEESANYLVIWCIDLQVTEKRNLMKQVAHQTIVLQFILELSRSLQCDPRSCFRSFFSRVKTSDKVYLEAFQSEVCAFEERVRERAQVRLERARREAEEEERKARLGPGGLDPLEVLETLPPELKDCFDHKDVGQLQEVIAKMDAAEARHHMQRCVDSGLWVPNAKEVDVEENSEKAHKGNGEQHGDVDDEVYETVS</sequence>
<feature type="compositionally biased region" description="Acidic residues" evidence="7">
    <location>
        <begin position="369"/>
        <end position="378"/>
    </location>
</feature>
<dbReference type="GeneTree" id="ENSGT00390000013443"/>
<feature type="compositionally biased region" description="Basic and acidic residues" evidence="7">
    <location>
        <begin position="354"/>
        <end position="368"/>
    </location>
</feature>
<evidence type="ECO:0000256" key="4">
    <source>
        <dbReference type="ARBA" id="ARBA00023186"/>
    </source>
</evidence>
<dbReference type="InterPro" id="IPR013874">
    <property type="entry name" value="Cdc37_Hsp90-bd"/>
</dbReference>
<keyword evidence="3 5" id="KW-0963">Cytoplasm</keyword>
<evidence type="ECO:0000256" key="6">
    <source>
        <dbReference type="SAM" id="Coils"/>
    </source>
</evidence>
<dbReference type="PANTHER" id="PTHR12800">
    <property type="entry name" value="CDC37-RELATED"/>
    <property type="match status" value="1"/>
</dbReference>
<comment type="function">
    <text evidence="5">Co-chaperone that binds to numerous kinases and promotes their interaction with the Hsp90 complex, resulting in stabilization and promotion of their activity.</text>
</comment>
<dbReference type="SMART" id="SM01069">
    <property type="entry name" value="CDC37_C"/>
    <property type="match status" value="1"/>
</dbReference>
<dbReference type="Pfam" id="PF03234">
    <property type="entry name" value="CDC37_N"/>
    <property type="match status" value="1"/>
</dbReference>
<feature type="domain" description="Cdc37 N-terminal" evidence="10">
    <location>
        <begin position="1"/>
        <end position="126"/>
    </location>
</feature>
<dbReference type="Gene3D" id="1.20.58.610">
    <property type="entry name" value="Cdc37, Hsp90 binding domain"/>
    <property type="match status" value="1"/>
</dbReference>
<dbReference type="GO" id="GO:0019901">
    <property type="term" value="F:protein kinase binding"/>
    <property type="evidence" value="ECO:0007669"/>
    <property type="project" value="UniProtKB-UniRule"/>
</dbReference>
<feature type="coiled-coil region" evidence="6">
    <location>
        <begin position="40"/>
        <end position="150"/>
    </location>
</feature>
<accession>A0A8C4WX89</accession>
<keyword evidence="12" id="KW-1185">Reference proteome</keyword>
<dbReference type="GO" id="GO:0051082">
    <property type="term" value="F:unfolded protein binding"/>
    <property type="evidence" value="ECO:0007669"/>
    <property type="project" value="UniProtKB-UniRule"/>
</dbReference>
<dbReference type="Gene3D" id="6.10.140.250">
    <property type="match status" value="1"/>
</dbReference>
<feature type="region of interest" description="Disordered" evidence="7">
    <location>
        <begin position="349"/>
        <end position="378"/>
    </location>
</feature>
<evidence type="ECO:0000313" key="12">
    <source>
        <dbReference type="Proteomes" id="UP000694388"/>
    </source>
</evidence>
<dbReference type="InterPro" id="IPR038189">
    <property type="entry name" value="Cdc37_Hsp90-bd_sf"/>
</dbReference>
<feature type="domain" description="Cdc37 C-terminal" evidence="8">
    <location>
        <begin position="286"/>
        <end position="372"/>
    </location>
</feature>
<evidence type="ECO:0000313" key="11">
    <source>
        <dbReference type="Ensembl" id="ENSEBUP00000017477.1"/>
    </source>
</evidence>
<keyword evidence="6" id="KW-0175">Coiled coil</keyword>
<reference evidence="11" key="2">
    <citation type="submission" date="2025-09" db="UniProtKB">
        <authorList>
            <consortium name="Ensembl"/>
        </authorList>
    </citation>
    <scope>IDENTIFICATION</scope>
</reference>
<organism evidence="11 12">
    <name type="scientific">Eptatretus burgeri</name>
    <name type="common">Inshore hagfish</name>
    <dbReference type="NCBI Taxonomy" id="7764"/>
    <lineage>
        <taxon>Eukaryota</taxon>
        <taxon>Metazoa</taxon>
        <taxon>Chordata</taxon>
        <taxon>Craniata</taxon>
        <taxon>Vertebrata</taxon>
        <taxon>Cyclostomata</taxon>
        <taxon>Myxini</taxon>
        <taxon>Myxiniformes</taxon>
        <taxon>Myxinidae</taxon>
        <taxon>Eptatretinae</taxon>
        <taxon>Eptatretus</taxon>
    </lineage>
</organism>
<evidence type="ECO:0000259" key="8">
    <source>
        <dbReference type="SMART" id="SM01069"/>
    </source>
</evidence>
<dbReference type="GO" id="GO:0031072">
    <property type="term" value="F:heat shock protein binding"/>
    <property type="evidence" value="ECO:0007669"/>
    <property type="project" value="UniProtKB-UniRule"/>
</dbReference>
<dbReference type="GO" id="GO:0051087">
    <property type="term" value="F:protein-folding chaperone binding"/>
    <property type="evidence" value="ECO:0007669"/>
    <property type="project" value="UniProtKB-UniRule"/>
</dbReference>
<dbReference type="AlphaFoldDB" id="A0A8C4WX89"/>
<feature type="domain" description="Cdc37 Hsp90 binding" evidence="9">
    <location>
        <begin position="119"/>
        <end position="282"/>
    </location>
</feature>
<dbReference type="SMART" id="SM01071">
    <property type="entry name" value="CDC37_N"/>
    <property type="match status" value="1"/>
</dbReference>
<name>A0A8C4WX89_EPTBU</name>
<evidence type="ECO:0000259" key="10">
    <source>
        <dbReference type="SMART" id="SM01071"/>
    </source>
</evidence>
<dbReference type="GO" id="GO:0005737">
    <property type="term" value="C:cytoplasm"/>
    <property type="evidence" value="ECO:0007669"/>
    <property type="project" value="UniProtKB-SubCell"/>
</dbReference>
<proteinExistence type="inferred from homology"/>
<dbReference type="Pfam" id="PF08564">
    <property type="entry name" value="CDC37_C"/>
    <property type="match status" value="1"/>
</dbReference>
<dbReference type="GO" id="GO:0006457">
    <property type="term" value="P:protein folding"/>
    <property type="evidence" value="ECO:0007669"/>
    <property type="project" value="UniProtKB-UniRule"/>
</dbReference>
<reference evidence="11" key="1">
    <citation type="submission" date="2025-08" db="UniProtKB">
        <authorList>
            <consortium name="Ensembl"/>
        </authorList>
    </citation>
    <scope>IDENTIFICATION</scope>
</reference>
<comment type="subunit">
    <text evidence="5">Forms a complex with Hsp90.</text>
</comment>
<dbReference type="Pfam" id="PF08565">
    <property type="entry name" value="CDC37_M"/>
    <property type="match status" value="1"/>
</dbReference>
<evidence type="ECO:0000256" key="2">
    <source>
        <dbReference type="ARBA" id="ARBA00006222"/>
    </source>
</evidence>